<protein>
    <recommendedName>
        <fullName evidence="3">DUF2493 domain-containing protein</fullName>
    </recommendedName>
</protein>
<reference evidence="1 2" key="1">
    <citation type="submission" date="2018-02" db="EMBL/GenBank/DDBJ databases">
        <title>Solimicrobium silvestre gen. nov., sp. nov., isolated from alpine forest soil.</title>
        <authorList>
            <person name="Margesin R."/>
            <person name="Albuquerque L."/>
            <person name="Zhang D.-C."/>
            <person name="Froufe H.J.C."/>
            <person name="Severino R."/>
            <person name="Roxo I."/>
            <person name="Egas C."/>
            <person name="Da Costa M.S."/>
        </authorList>
    </citation>
    <scope>NUCLEOTIDE SEQUENCE [LARGE SCALE GENOMIC DNA]</scope>
    <source>
        <strain evidence="1 2">S20-91</strain>
    </source>
</reference>
<sequence length="121" mass="13580">MRVLITGSTTWTDIKALRREFAFLPKETIIITGDTSGVDAFANEVAPEFGFVVELMKKTKEDYETYPDNGWKGLNDRMIRTGIDLLLAFHPEYGKPGLALGTRHAVELAEQAGIQVIIFYK</sequence>
<accession>A0A2S9GX66</accession>
<proteinExistence type="predicted"/>
<keyword evidence="2" id="KW-1185">Reference proteome</keyword>
<evidence type="ECO:0008006" key="3">
    <source>
        <dbReference type="Google" id="ProtNLM"/>
    </source>
</evidence>
<name>A0A2S9GX66_9BURK</name>
<evidence type="ECO:0000313" key="2">
    <source>
        <dbReference type="Proteomes" id="UP000237839"/>
    </source>
</evidence>
<evidence type="ECO:0000313" key="1">
    <source>
        <dbReference type="EMBL" id="PRC92309.1"/>
    </source>
</evidence>
<dbReference type="RefSeq" id="WP_105532718.1">
    <property type="nucleotide sequence ID" value="NZ_PUGF01000014.1"/>
</dbReference>
<dbReference type="EMBL" id="PUGF01000014">
    <property type="protein sequence ID" value="PRC92309.1"/>
    <property type="molecule type" value="Genomic_DNA"/>
</dbReference>
<gene>
    <name evidence="1" type="ORF">S2091_2968</name>
</gene>
<organism evidence="1 2">
    <name type="scientific">Solimicrobium silvestre</name>
    <dbReference type="NCBI Taxonomy" id="2099400"/>
    <lineage>
        <taxon>Bacteria</taxon>
        <taxon>Pseudomonadati</taxon>
        <taxon>Pseudomonadota</taxon>
        <taxon>Betaproteobacteria</taxon>
        <taxon>Burkholderiales</taxon>
        <taxon>Oxalobacteraceae</taxon>
        <taxon>Solimicrobium</taxon>
    </lineage>
</organism>
<dbReference type="OrthoDB" id="8778822at2"/>
<dbReference type="Proteomes" id="UP000237839">
    <property type="component" value="Unassembled WGS sequence"/>
</dbReference>
<comment type="caution">
    <text evidence="1">The sequence shown here is derived from an EMBL/GenBank/DDBJ whole genome shotgun (WGS) entry which is preliminary data.</text>
</comment>
<dbReference type="AlphaFoldDB" id="A0A2S9GX66"/>